<dbReference type="AlphaFoldDB" id="Q47VG0"/>
<name>Q47VG0_COLP3</name>
<organism evidence="1 2">
    <name type="scientific">Colwellia psychrerythraea (strain 34H / ATCC BAA-681)</name>
    <name type="common">Vibrio psychroerythus</name>
    <dbReference type="NCBI Taxonomy" id="167879"/>
    <lineage>
        <taxon>Bacteria</taxon>
        <taxon>Pseudomonadati</taxon>
        <taxon>Pseudomonadota</taxon>
        <taxon>Gammaproteobacteria</taxon>
        <taxon>Alteromonadales</taxon>
        <taxon>Colwelliaceae</taxon>
        <taxon>Colwellia</taxon>
    </lineage>
</organism>
<evidence type="ECO:0000313" key="2">
    <source>
        <dbReference type="Proteomes" id="UP000000547"/>
    </source>
</evidence>
<sequence length="67" mass="7558">MLLYLLSNGNVKSLNMQIKSNKNPRKSEFSNRLKSKVYINNFLRFTKVNKPKAKIIKVEGSGIASAS</sequence>
<protein>
    <submittedName>
        <fullName evidence="1">Uncharacterized protein</fullName>
    </submittedName>
</protein>
<proteinExistence type="predicted"/>
<dbReference type="Proteomes" id="UP000000547">
    <property type="component" value="Chromosome"/>
</dbReference>
<accession>Q47VG0</accession>
<evidence type="ECO:0000313" key="1">
    <source>
        <dbReference type="EMBL" id="AAZ25266.1"/>
    </source>
</evidence>
<dbReference type="EMBL" id="CP000083">
    <property type="protein sequence ID" value="AAZ25266.1"/>
    <property type="molecule type" value="Genomic_DNA"/>
</dbReference>
<reference evidence="1" key="1">
    <citation type="journal article" date="2005" name="Proc. Natl. Acad. Sci. U.S.A.">
        <title>The psychrophilic lifestyle as revealed by the genome sequence of Colwellia psychrerythraea 34H through genomic and proteomic analyses.</title>
        <authorList>
            <person name="Methe B.A."/>
            <person name="Nelson K.E."/>
            <person name="Deming J.W."/>
            <person name="Momen B."/>
            <person name="Melamud E."/>
            <person name="Zhang X."/>
            <person name="Moult J."/>
            <person name="Madupu R."/>
            <person name="Nelson W.C."/>
            <person name="Dodson R.J."/>
            <person name="Brinkac L.M."/>
            <person name="Daugherty S.C."/>
            <person name="Durkin A.S."/>
            <person name="DeBoy R.T."/>
            <person name="Kolonay J.F."/>
            <person name="Sullivan S.A."/>
            <person name="Zhou L."/>
            <person name="Davidsen T.M."/>
            <person name="Wu M."/>
            <person name="Huston A.L."/>
            <person name="Lewis M."/>
            <person name="Weaver B."/>
            <person name="Weidman J.F."/>
            <person name="Khouri H."/>
            <person name="Utterback T.R."/>
            <person name="Feldblyum T.V."/>
            <person name="Fraser C.M."/>
        </authorList>
    </citation>
    <scope>NUCLEOTIDE SEQUENCE [LARGE SCALE GENOMIC DNA]</scope>
    <source>
        <strain evidence="1">34H</strain>
    </source>
</reference>
<gene>
    <name evidence="1" type="ordered locus">CPS_4564</name>
</gene>
<dbReference type="HOGENOM" id="CLU_2805064_0_0_6"/>
<dbReference type="KEGG" id="cps:CPS_4564"/>